<comment type="similarity">
    <text evidence="2 6">Belongs to the MIP/aquaporin (TC 1.A.8) family.</text>
</comment>
<evidence type="ECO:0000256" key="6">
    <source>
        <dbReference type="RuleBase" id="RU000477"/>
    </source>
</evidence>
<dbReference type="GO" id="GO:0012505">
    <property type="term" value="C:endomembrane system"/>
    <property type="evidence" value="ECO:0007669"/>
    <property type="project" value="UniProtKB-SubCell"/>
</dbReference>
<evidence type="ECO:0000313" key="9">
    <source>
        <dbReference type="Proteomes" id="UP001497482"/>
    </source>
</evidence>
<evidence type="ECO:0000256" key="1">
    <source>
        <dbReference type="ARBA" id="ARBA00004141"/>
    </source>
</evidence>
<proteinExistence type="inferred from homology"/>
<reference evidence="8 9" key="1">
    <citation type="submission" date="2024-04" db="EMBL/GenBank/DDBJ databases">
        <authorList>
            <person name="Waldvogel A.-M."/>
            <person name="Schoenle A."/>
        </authorList>
    </citation>
    <scope>NUCLEOTIDE SEQUENCE [LARGE SCALE GENOMIC DNA]</scope>
</reference>
<keyword evidence="4 7" id="KW-1133">Transmembrane helix</keyword>
<evidence type="ECO:0000313" key="8">
    <source>
        <dbReference type="EMBL" id="CAL1599024.1"/>
    </source>
</evidence>
<feature type="transmembrane region" description="Helical" evidence="7">
    <location>
        <begin position="216"/>
        <end position="239"/>
    </location>
</feature>
<organism evidence="8 9">
    <name type="scientific">Knipowitschia caucasica</name>
    <name type="common">Caucasian dwarf goby</name>
    <name type="synonym">Pomatoschistus caucasicus</name>
    <dbReference type="NCBI Taxonomy" id="637954"/>
    <lineage>
        <taxon>Eukaryota</taxon>
        <taxon>Metazoa</taxon>
        <taxon>Chordata</taxon>
        <taxon>Craniata</taxon>
        <taxon>Vertebrata</taxon>
        <taxon>Euteleostomi</taxon>
        <taxon>Actinopterygii</taxon>
        <taxon>Neopterygii</taxon>
        <taxon>Teleostei</taxon>
        <taxon>Neoteleostei</taxon>
        <taxon>Acanthomorphata</taxon>
        <taxon>Gobiaria</taxon>
        <taxon>Gobiiformes</taxon>
        <taxon>Gobioidei</taxon>
        <taxon>Gobiidae</taxon>
        <taxon>Gobiinae</taxon>
        <taxon>Knipowitschia</taxon>
    </lineage>
</organism>
<comment type="subcellular location">
    <subcellularLocation>
        <location evidence="1">Membrane</location>
        <topology evidence="1">Multi-pass membrane protein</topology>
    </subcellularLocation>
</comment>
<dbReference type="InterPro" id="IPR000425">
    <property type="entry name" value="MIP"/>
</dbReference>
<feature type="transmembrane region" description="Helical" evidence="7">
    <location>
        <begin position="259"/>
        <end position="280"/>
    </location>
</feature>
<feature type="transmembrane region" description="Helical" evidence="7">
    <location>
        <begin position="74"/>
        <end position="94"/>
    </location>
</feature>
<dbReference type="InterPro" id="IPR023271">
    <property type="entry name" value="Aquaporin-like"/>
</dbReference>
<dbReference type="PANTHER" id="PTHR45665">
    <property type="entry name" value="AQUAPORIN-8"/>
    <property type="match status" value="1"/>
</dbReference>
<keyword evidence="6" id="KW-0813">Transport</keyword>
<dbReference type="EMBL" id="OZ035845">
    <property type="protein sequence ID" value="CAL1599024.1"/>
    <property type="molecule type" value="Genomic_DNA"/>
</dbReference>
<feature type="transmembrane region" description="Helical" evidence="7">
    <location>
        <begin position="39"/>
        <end position="62"/>
    </location>
</feature>
<dbReference type="GO" id="GO:0019755">
    <property type="term" value="P:one-carbon compound transport"/>
    <property type="evidence" value="ECO:0007669"/>
    <property type="project" value="UniProtKB-ARBA"/>
</dbReference>
<dbReference type="Proteomes" id="UP001497482">
    <property type="component" value="Chromosome 23"/>
</dbReference>
<evidence type="ECO:0000256" key="3">
    <source>
        <dbReference type="ARBA" id="ARBA00022692"/>
    </source>
</evidence>
<evidence type="ECO:0000256" key="5">
    <source>
        <dbReference type="ARBA" id="ARBA00023136"/>
    </source>
</evidence>
<dbReference type="InterPro" id="IPR034294">
    <property type="entry name" value="Aquaporin_transptr"/>
</dbReference>
<dbReference type="AlphaFoldDB" id="A0AAV2LAJ9"/>
<dbReference type="SUPFAM" id="SSF81338">
    <property type="entry name" value="Aquaporin-like"/>
    <property type="match status" value="1"/>
</dbReference>
<dbReference type="Gene3D" id="1.20.1080.10">
    <property type="entry name" value="Glycerol uptake facilitator protein"/>
    <property type="match status" value="1"/>
</dbReference>
<dbReference type="GO" id="GO:0016020">
    <property type="term" value="C:membrane"/>
    <property type="evidence" value="ECO:0007669"/>
    <property type="project" value="InterPro"/>
</dbReference>
<dbReference type="PANTHER" id="PTHR45665:SF6">
    <property type="entry name" value="AQP8A PROTEIN"/>
    <property type="match status" value="1"/>
</dbReference>
<protein>
    <submittedName>
        <fullName evidence="8">Uncharacterized protein</fullName>
    </submittedName>
</protein>
<dbReference type="GO" id="GO:0015250">
    <property type="term" value="F:water channel activity"/>
    <property type="evidence" value="ECO:0007669"/>
    <property type="project" value="TreeGrafter"/>
</dbReference>
<keyword evidence="9" id="KW-1185">Reference proteome</keyword>
<gene>
    <name evidence="8" type="ORF">KC01_LOCUS27368</name>
</gene>
<dbReference type="GO" id="GO:0005737">
    <property type="term" value="C:cytoplasm"/>
    <property type="evidence" value="ECO:0007669"/>
    <property type="project" value="UniProtKB-ARBA"/>
</dbReference>
<name>A0AAV2LAJ9_KNICA</name>
<evidence type="ECO:0000256" key="2">
    <source>
        <dbReference type="ARBA" id="ARBA00006175"/>
    </source>
</evidence>
<keyword evidence="5 7" id="KW-0472">Membrane</keyword>
<dbReference type="PRINTS" id="PR00783">
    <property type="entry name" value="MINTRINSICP"/>
</dbReference>
<accession>A0AAV2LAJ9</accession>
<keyword evidence="3 6" id="KW-0812">Transmembrane</keyword>
<feature type="transmembrane region" description="Helical" evidence="7">
    <location>
        <begin position="188"/>
        <end position="209"/>
    </location>
</feature>
<sequence>MPKLESEVFTISGSDMGQVVSDADGSRSVNRSTGVYERYVQPCLAEFFGSTLFIFVGCACVVANKGPGAIQPAVAHGLALAVVIVLFGQIRIYVKKTASKDMVVEPPSLKFFDTLFSSGGHFNPAVTLCVHLCGGMSLPLVLPYILSQLLGGITGAGLVKVMFSAVEYQAGVGGAFTPDPMANDLGKITLAELVMTMFLTTTVTMGAVNKKTSSQLAPFCIGLTVTANILAGGGLSGACMNPARAFGPAVLANRWDYHWIYWVGPMCGALSTVIYVRLFLGDQKTRLILRK</sequence>
<evidence type="ECO:0000256" key="4">
    <source>
        <dbReference type="ARBA" id="ARBA00022989"/>
    </source>
</evidence>
<dbReference type="Pfam" id="PF00230">
    <property type="entry name" value="MIP"/>
    <property type="match status" value="2"/>
</dbReference>
<evidence type="ECO:0000256" key="7">
    <source>
        <dbReference type="SAM" id="Phobius"/>
    </source>
</evidence>